<dbReference type="Gene3D" id="2.60.120.620">
    <property type="entry name" value="q2cbj1_9rhob like domain"/>
    <property type="match status" value="1"/>
</dbReference>
<reference evidence="11 12" key="1">
    <citation type="journal article" date="2020" name="Cell">
        <title>Large-Scale Comparative Analyses of Tick Genomes Elucidate Their Genetic Diversity and Vector Capacities.</title>
        <authorList>
            <consortium name="Tick Genome and Microbiome Consortium (TIGMIC)"/>
            <person name="Jia N."/>
            <person name="Wang J."/>
            <person name="Shi W."/>
            <person name="Du L."/>
            <person name="Sun Y."/>
            <person name="Zhan W."/>
            <person name="Jiang J.F."/>
            <person name="Wang Q."/>
            <person name="Zhang B."/>
            <person name="Ji P."/>
            <person name="Bell-Sakyi L."/>
            <person name="Cui X.M."/>
            <person name="Yuan T.T."/>
            <person name="Jiang B.G."/>
            <person name="Yang W.F."/>
            <person name="Lam T.T."/>
            <person name="Chang Q.C."/>
            <person name="Ding S.J."/>
            <person name="Wang X.J."/>
            <person name="Zhu J.G."/>
            <person name="Ruan X.D."/>
            <person name="Zhao L."/>
            <person name="Wei J.T."/>
            <person name="Ye R.Z."/>
            <person name="Que T.C."/>
            <person name="Du C.H."/>
            <person name="Zhou Y.H."/>
            <person name="Cheng J.X."/>
            <person name="Dai P.F."/>
            <person name="Guo W.B."/>
            <person name="Han X.H."/>
            <person name="Huang E.J."/>
            <person name="Li L.F."/>
            <person name="Wei W."/>
            <person name="Gao Y.C."/>
            <person name="Liu J.Z."/>
            <person name="Shao H.Z."/>
            <person name="Wang X."/>
            <person name="Wang C.C."/>
            <person name="Yang T.C."/>
            <person name="Huo Q.B."/>
            <person name="Li W."/>
            <person name="Chen H.Y."/>
            <person name="Chen S.E."/>
            <person name="Zhou L.G."/>
            <person name="Ni X.B."/>
            <person name="Tian J.H."/>
            <person name="Sheng Y."/>
            <person name="Liu T."/>
            <person name="Pan Y.S."/>
            <person name="Xia L.Y."/>
            <person name="Li J."/>
            <person name="Zhao F."/>
            <person name="Cao W.C."/>
        </authorList>
    </citation>
    <scope>NUCLEOTIDE SEQUENCE [LARGE SCALE GENOMIC DNA]</scope>
    <source>
        <strain evidence="11">HaeL-2018</strain>
    </source>
</reference>
<keyword evidence="6" id="KW-0560">Oxidoreductase</keyword>
<evidence type="ECO:0000256" key="7">
    <source>
        <dbReference type="ARBA" id="ARBA00023004"/>
    </source>
</evidence>
<evidence type="ECO:0000256" key="3">
    <source>
        <dbReference type="ARBA" id="ARBA00022824"/>
    </source>
</evidence>
<keyword evidence="3" id="KW-0256">Endoplasmic reticulum</keyword>
<dbReference type="PANTHER" id="PTHR10869">
    <property type="entry name" value="PROLYL 4-HYDROXYLASE ALPHA SUBUNIT"/>
    <property type="match status" value="1"/>
</dbReference>
<keyword evidence="12" id="KW-1185">Reference proteome</keyword>
<evidence type="ECO:0000256" key="8">
    <source>
        <dbReference type="ARBA" id="ARBA00023180"/>
    </source>
</evidence>
<dbReference type="GO" id="GO:0005783">
    <property type="term" value="C:endoplasmic reticulum"/>
    <property type="evidence" value="ECO:0007669"/>
    <property type="project" value="TreeGrafter"/>
</dbReference>
<keyword evidence="7" id="KW-0408">Iron</keyword>
<evidence type="ECO:0000256" key="6">
    <source>
        <dbReference type="ARBA" id="ARBA00023002"/>
    </source>
</evidence>
<evidence type="ECO:0000313" key="12">
    <source>
        <dbReference type="Proteomes" id="UP000821853"/>
    </source>
</evidence>
<keyword evidence="5" id="KW-0223">Dioxygenase</keyword>
<keyword evidence="4" id="KW-0847">Vitamin C</keyword>
<feature type="domain" description="Fe2OG dioxygenase" evidence="10">
    <location>
        <begin position="356"/>
        <end position="479"/>
    </location>
</feature>
<dbReference type="VEuPathDB" id="VectorBase:HLOH_045971"/>
<evidence type="ECO:0000256" key="9">
    <source>
        <dbReference type="SAM" id="SignalP"/>
    </source>
</evidence>
<evidence type="ECO:0000256" key="4">
    <source>
        <dbReference type="ARBA" id="ARBA00022896"/>
    </source>
</evidence>
<keyword evidence="8" id="KW-0325">Glycoprotein</keyword>
<feature type="signal peptide" evidence="9">
    <location>
        <begin position="1"/>
        <end position="21"/>
    </location>
</feature>
<dbReference type="Pfam" id="PF13640">
    <property type="entry name" value="2OG-FeII_Oxy_3"/>
    <property type="match status" value="1"/>
</dbReference>
<dbReference type="InterPro" id="IPR011990">
    <property type="entry name" value="TPR-like_helical_dom_sf"/>
</dbReference>
<dbReference type="PROSITE" id="PS51471">
    <property type="entry name" value="FE2OG_OXY"/>
    <property type="match status" value="1"/>
</dbReference>
<dbReference type="InterPro" id="IPR044862">
    <property type="entry name" value="Pro_4_hyd_alph_FE2OG_OXY"/>
</dbReference>
<dbReference type="InterPro" id="IPR006620">
    <property type="entry name" value="Pro_4_hyd_alph"/>
</dbReference>
<comment type="cofactor">
    <cofactor evidence="1">
        <name>L-ascorbate</name>
        <dbReference type="ChEBI" id="CHEBI:38290"/>
    </cofactor>
</comment>
<dbReference type="InterPro" id="IPR005123">
    <property type="entry name" value="Oxoglu/Fe-dep_dioxygenase_dom"/>
</dbReference>
<dbReference type="GO" id="GO:0031418">
    <property type="term" value="F:L-ascorbic acid binding"/>
    <property type="evidence" value="ECO:0007669"/>
    <property type="project" value="UniProtKB-KW"/>
</dbReference>
<gene>
    <name evidence="11" type="ORF">HPB48_017672</name>
</gene>
<evidence type="ECO:0000256" key="5">
    <source>
        <dbReference type="ARBA" id="ARBA00022964"/>
    </source>
</evidence>
<dbReference type="AlphaFoldDB" id="A0A9J6FWE6"/>
<dbReference type="PANTHER" id="PTHR10869:SF244">
    <property type="entry name" value="PROLYL 4-HYDROXYLASE SUBUNIT ALPHA-2"/>
    <property type="match status" value="1"/>
</dbReference>
<evidence type="ECO:0000256" key="1">
    <source>
        <dbReference type="ARBA" id="ARBA00001961"/>
    </source>
</evidence>
<proteinExistence type="predicted"/>
<dbReference type="InterPro" id="IPR045054">
    <property type="entry name" value="P4HA-like"/>
</dbReference>
<dbReference type="EMBL" id="JABSTR010000004">
    <property type="protein sequence ID" value="KAH9366673.1"/>
    <property type="molecule type" value="Genomic_DNA"/>
</dbReference>
<keyword evidence="9" id="KW-0732">Signal</keyword>
<dbReference type="GO" id="GO:0004656">
    <property type="term" value="F:procollagen-proline 4-dioxygenase activity"/>
    <property type="evidence" value="ECO:0007669"/>
    <property type="project" value="TreeGrafter"/>
</dbReference>
<dbReference type="Gene3D" id="1.25.40.10">
    <property type="entry name" value="Tetratricopeptide repeat domain"/>
    <property type="match status" value="1"/>
</dbReference>
<dbReference type="OrthoDB" id="420380at2759"/>
<evidence type="ECO:0000259" key="10">
    <source>
        <dbReference type="PROSITE" id="PS51471"/>
    </source>
</evidence>
<sequence>MTVLTWHWLAFQFSALHLAICLRDMFTSTQDLQEAMITEDLELQDARYFILREEDRLKRAAQRHRESLVAVRQRDGHDALKTFLSTTRIWSFIPSLSAFQNSRVNLKVAHTSPSSRTWWPTDSDVSGGAAAICRLQRLYNVKVTKMAAMQSPLLVAVSPEDLKDVARGCFATGSFGTTSEWVQTALHRCCISYRKPFKLGLRWLVDNDRRWPRILLRKSLKWWNVRTIPYPSPPETDMHKYKHVCVERGDLSPKSSRLTCKMSTNSRQPQLLLRPNKMEVLSSNPGIVILHDFLSPSEVRYVRTLARKKSGIYARSQGAILWERNNKVFWVEDSSHAVLQRLTRRIAATSALSMDSAEQYMVGNYGLGGHYTPHMDAHDFDSPASMLSSTHGNRLATVLLYLADVEAGGATAFVNLGLAVRPRAGAALLWRNLVPYEGSESPRHFSFVHQKRKPDARTLHVGCPVLRGSKWVCTKWIRELDNVVVRNDTLD</sequence>
<evidence type="ECO:0000256" key="2">
    <source>
        <dbReference type="ARBA" id="ARBA00022723"/>
    </source>
</evidence>
<dbReference type="OMA" id="GSEFPEQ"/>
<comment type="caution">
    <text evidence="11">The sequence shown here is derived from an EMBL/GenBank/DDBJ whole genome shotgun (WGS) entry which is preliminary data.</text>
</comment>
<dbReference type="Proteomes" id="UP000821853">
    <property type="component" value="Chromosome 2"/>
</dbReference>
<dbReference type="GO" id="GO:0005506">
    <property type="term" value="F:iron ion binding"/>
    <property type="evidence" value="ECO:0007669"/>
    <property type="project" value="InterPro"/>
</dbReference>
<keyword evidence="2" id="KW-0479">Metal-binding</keyword>
<evidence type="ECO:0000313" key="11">
    <source>
        <dbReference type="EMBL" id="KAH9366673.1"/>
    </source>
</evidence>
<protein>
    <recommendedName>
        <fullName evidence="10">Fe2OG dioxygenase domain-containing protein</fullName>
    </recommendedName>
</protein>
<accession>A0A9J6FWE6</accession>
<name>A0A9J6FWE6_HAELO</name>
<organism evidence="11 12">
    <name type="scientific">Haemaphysalis longicornis</name>
    <name type="common">Bush tick</name>
    <dbReference type="NCBI Taxonomy" id="44386"/>
    <lineage>
        <taxon>Eukaryota</taxon>
        <taxon>Metazoa</taxon>
        <taxon>Ecdysozoa</taxon>
        <taxon>Arthropoda</taxon>
        <taxon>Chelicerata</taxon>
        <taxon>Arachnida</taxon>
        <taxon>Acari</taxon>
        <taxon>Parasitiformes</taxon>
        <taxon>Ixodida</taxon>
        <taxon>Ixodoidea</taxon>
        <taxon>Ixodidae</taxon>
        <taxon>Haemaphysalinae</taxon>
        <taxon>Haemaphysalis</taxon>
    </lineage>
</organism>
<feature type="chain" id="PRO_5039890143" description="Fe2OG dioxygenase domain-containing protein" evidence="9">
    <location>
        <begin position="22"/>
        <end position="491"/>
    </location>
</feature>
<dbReference type="SMART" id="SM00702">
    <property type="entry name" value="P4Hc"/>
    <property type="match status" value="1"/>
</dbReference>